<dbReference type="Proteomes" id="UP001273209">
    <property type="component" value="Unassembled WGS sequence"/>
</dbReference>
<proteinExistence type="predicted"/>
<dbReference type="GO" id="GO:0005199">
    <property type="term" value="F:structural constituent of cell wall"/>
    <property type="evidence" value="ECO:0007669"/>
    <property type="project" value="InterPro"/>
</dbReference>
<dbReference type="AlphaFoldDB" id="A0AAE1IBY8"/>
<accession>A0AAE1IBY8</accession>
<protein>
    <recommendedName>
        <fullName evidence="5">Clock-controlled protein 6</fullName>
    </recommendedName>
</protein>
<feature type="compositionally biased region" description="Low complexity" evidence="1">
    <location>
        <begin position="95"/>
        <end position="106"/>
    </location>
</feature>
<sequence>MKFTAAVALAAVGVSAVYVPPSNVTVITEVVDQYVTYCPYATEITHGSTTYTVTEPTTLTISDCPCTITRPVTVTSSVLCHTCTSSTNTECLNSGAAAPTGAPSGAPSGGNGGSYTPPAFTNSTITTPTQAPPASGPASTGGVVPSAPPAVPTGGANKAVLSGAGLAGIVGLAAFVL</sequence>
<evidence type="ECO:0008006" key="5">
    <source>
        <dbReference type="Google" id="ProtNLM"/>
    </source>
</evidence>
<comment type="caution">
    <text evidence="3">The sequence shown here is derived from an EMBL/GenBank/DDBJ whole genome shotgun (WGS) entry which is preliminary data.</text>
</comment>
<keyword evidence="2" id="KW-0732">Signal</keyword>
<reference evidence="3" key="1">
    <citation type="submission" date="2023-11" db="EMBL/GenBank/DDBJ databases">
        <title>The genome sequences of three competitors of mushroom-forming fungi.</title>
        <authorList>
            <person name="Beijen E."/>
            <person name="Ohm R.A."/>
        </authorList>
    </citation>
    <scope>NUCLEOTIDE SEQUENCE</scope>
    <source>
        <strain evidence="3">CBS 100526</strain>
    </source>
</reference>
<keyword evidence="4" id="KW-1185">Reference proteome</keyword>
<organism evidence="3 4">
    <name type="scientific">Trichoderma aggressivum f. europaeum</name>
    <dbReference type="NCBI Taxonomy" id="173218"/>
    <lineage>
        <taxon>Eukaryota</taxon>
        <taxon>Fungi</taxon>
        <taxon>Dikarya</taxon>
        <taxon>Ascomycota</taxon>
        <taxon>Pezizomycotina</taxon>
        <taxon>Sordariomycetes</taxon>
        <taxon>Hypocreomycetidae</taxon>
        <taxon>Hypocreales</taxon>
        <taxon>Hypocreaceae</taxon>
        <taxon>Trichoderma</taxon>
    </lineage>
</organism>
<dbReference type="GeneID" id="87920548"/>
<dbReference type="PANTHER" id="PTHR35523:SF1">
    <property type="entry name" value="CELL WALL PROTEIN SED1"/>
    <property type="match status" value="1"/>
</dbReference>
<dbReference type="GO" id="GO:0031505">
    <property type="term" value="P:fungal-type cell wall organization"/>
    <property type="evidence" value="ECO:0007669"/>
    <property type="project" value="InterPro"/>
</dbReference>
<evidence type="ECO:0000313" key="3">
    <source>
        <dbReference type="EMBL" id="KAK4071399.1"/>
    </source>
</evidence>
<evidence type="ECO:0000256" key="2">
    <source>
        <dbReference type="SAM" id="SignalP"/>
    </source>
</evidence>
<dbReference type="InterPro" id="IPR038843">
    <property type="entry name" value="Sed1/Spi1"/>
</dbReference>
<feature type="chain" id="PRO_5042107239" description="Clock-controlled protein 6" evidence="2">
    <location>
        <begin position="17"/>
        <end position="177"/>
    </location>
</feature>
<gene>
    <name evidence="3" type="ORF">Triagg1_6060</name>
</gene>
<evidence type="ECO:0000256" key="1">
    <source>
        <dbReference type="SAM" id="MobiDB-lite"/>
    </source>
</evidence>
<dbReference type="PANTHER" id="PTHR35523">
    <property type="entry name" value="CELL WALL PROTEIN SED1"/>
    <property type="match status" value="1"/>
</dbReference>
<evidence type="ECO:0000313" key="4">
    <source>
        <dbReference type="Proteomes" id="UP001273209"/>
    </source>
</evidence>
<feature type="region of interest" description="Disordered" evidence="1">
    <location>
        <begin position="95"/>
        <end position="149"/>
    </location>
</feature>
<dbReference type="RefSeq" id="XP_062754917.1">
    <property type="nucleotide sequence ID" value="XM_062900643.1"/>
</dbReference>
<dbReference type="EMBL" id="JAWRVG010000023">
    <property type="protein sequence ID" value="KAK4071399.1"/>
    <property type="molecule type" value="Genomic_DNA"/>
</dbReference>
<feature type="compositionally biased region" description="Polar residues" evidence="1">
    <location>
        <begin position="119"/>
        <end position="129"/>
    </location>
</feature>
<feature type="signal peptide" evidence="2">
    <location>
        <begin position="1"/>
        <end position="16"/>
    </location>
</feature>
<name>A0AAE1IBY8_9HYPO</name>
<dbReference type="GO" id="GO:0009277">
    <property type="term" value="C:fungal-type cell wall"/>
    <property type="evidence" value="ECO:0007669"/>
    <property type="project" value="TreeGrafter"/>
</dbReference>